<dbReference type="STRING" id="378806.STAUR_6002"/>
<feature type="transmembrane region" description="Helical" evidence="9">
    <location>
        <begin position="324"/>
        <end position="342"/>
    </location>
</feature>
<name>E3G0J7_STIAD</name>
<keyword evidence="5" id="KW-0547">Nucleotide-binding</keyword>
<keyword evidence="4" id="KW-0808">Transferase</keyword>
<sequence>MCCGRVPQLVLIALRTLPSPRVVWRMMRPMSRPPPLPGPSLSSALGELARAQQRAGRSATVGLALLGVVALASPLLAYREDLQNAREEMLGNLSSQAQVQAEALGVHLGLLEAELRRLAEHPQLFPEDGSSGPEVAMLDSAFHHSPLFSEGVALLTPEGRRVWSDPAQMSLGASPLTSRPWFRRVLAEGVSDINLLEGTDGPLVVAVPITHGGKVTGLLVGELRAGARPLPGVRSGGADMSLLLDGNGQLLLPVPAPNFAWSAERAPRLRALAEAAGPLVLDGKRMLGAAAHVSVPGVSGMLLAVLEDEERDIARLQRRFLGELLFHIALLGSTLLLFTFLLRRSYRSLLAAEERLRHQETMAALGAASQLIAHEVKNALNGIQAALSLLRPAATAGEVALTALRAQVQRLGHLARSLLSFGAPRAAALRRPCELHLLVEEALQSVRLVPESEDVPVQVALQEGLTTQADPALLVSAIDNLVRNAVEAGAVARDTGLCPSPWVRVTLAREDNEAVLRVEDNAGGVDTDLEPRLWEPFATARAKGVGLGLPMARAAVESHGGHLTYTRLPDGSRFTLRLPLESTP</sequence>
<keyword evidence="9" id="KW-0812">Transmembrane</keyword>
<dbReference type="Gene3D" id="3.30.565.10">
    <property type="entry name" value="Histidine kinase-like ATPase, C-terminal domain"/>
    <property type="match status" value="1"/>
</dbReference>
<keyword evidence="3" id="KW-0597">Phosphoprotein</keyword>
<dbReference type="SMART" id="SM00388">
    <property type="entry name" value="HisKA"/>
    <property type="match status" value="1"/>
</dbReference>
<proteinExistence type="predicted"/>
<keyword evidence="12" id="KW-1185">Reference proteome</keyword>
<organism evidence="11 12">
    <name type="scientific">Stigmatella aurantiaca (strain DW4/3-1)</name>
    <dbReference type="NCBI Taxonomy" id="378806"/>
    <lineage>
        <taxon>Bacteria</taxon>
        <taxon>Pseudomonadati</taxon>
        <taxon>Myxococcota</taxon>
        <taxon>Myxococcia</taxon>
        <taxon>Myxococcales</taxon>
        <taxon>Cystobacterineae</taxon>
        <taxon>Archangiaceae</taxon>
        <taxon>Stigmatella</taxon>
    </lineage>
</organism>
<dbReference type="HOGENOM" id="CLU_495926_0_0_7"/>
<dbReference type="InterPro" id="IPR036097">
    <property type="entry name" value="HisK_dim/P_sf"/>
</dbReference>
<dbReference type="PRINTS" id="PR00344">
    <property type="entry name" value="BCTRLSENSOR"/>
</dbReference>
<evidence type="ECO:0000256" key="5">
    <source>
        <dbReference type="ARBA" id="ARBA00022741"/>
    </source>
</evidence>
<dbReference type="InterPro" id="IPR036890">
    <property type="entry name" value="HATPase_C_sf"/>
</dbReference>
<reference evidence="11 12" key="1">
    <citation type="journal article" date="2011" name="Mol. Biol. Evol.">
        <title>Comparative genomic analysis of fruiting body formation in Myxococcales.</title>
        <authorList>
            <person name="Huntley S."/>
            <person name="Hamann N."/>
            <person name="Wegener-Feldbrugge S."/>
            <person name="Treuner-Lange A."/>
            <person name="Kube M."/>
            <person name="Reinhardt R."/>
            <person name="Klages S."/>
            <person name="Muller R."/>
            <person name="Ronning C.M."/>
            <person name="Nierman W.C."/>
            <person name="Sogaard-Andersen L."/>
        </authorList>
    </citation>
    <scope>NUCLEOTIDE SEQUENCE [LARGE SCALE GENOMIC DNA]</scope>
    <source>
        <strain evidence="11 12">DW4/3-1</strain>
    </source>
</reference>
<dbReference type="KEGG" id="sur:STAUR_6002"/>
<dbReference type="EC" id="2.7.13.3" evidence="2"/>
<dbReference type="SMART" id="SM00387">
    <property type="entry name" value="HATPase_c"/>
    <property type="match status" value="1"/>
</dbReference>
<keyword evidence="7" id="KW-0067">ATP-binding</keyword>
<accession>E3G0J7</accession>
<dbReference type="InterPro" id="IPR003661">
    <property type="entry name" value="HisK_dim/P_dom"/>
</dbReference>
<keyword evidence="6" id="KW-0418">Kinase</keyword>
<dbReference type="AlphaFoldDB" id="E3G0J7"/>
<evidence type="ECO:0000256" key="2">
    <source>
        <dbReference type="ARBA" id="ARBA00012438"/>
    </source>
</evidence>
<dbReference type="Pfam" id="PF02518">
    <property type="entry name" value="HATPase_c"/>
    <property type="match status" value="1"/>
</dbReference>
<dbReference type="InterPro" id="IPR005467">
    <property type="entry name" value="His_kinase_dom"/>
</dbReference>
<keyword evidence="8" id="KW-0902">Two-component regulatory system</keyword>
<evidence type="ECO:0000256" key="7">
    <source>
        <dbReference type="ARBA" id="ARBA00022840"/>
    </source>
</evidence>
<gene>
    <name evidence="11" type="ordered locus">STAUR_6002</name>
</gene>
<dbReference type="EMBL" id="CP002271">
    <property type="protein sequence ID" value="ADO73762.1"/>
    <property type="molecule type" value="Genomic_DNA"/>
</dbReference>
<dbReference type="Gene3D" id="3.30.450.20">
    <property type="entry name" value="PAS domain"/>
    <property type="match status" value="1"/>
</dbReference>
<dbReference type="eggNOG" id="COG4191">
    <property type="taxonomic scope" value="Bacteria"/>
</dbReference>
<evidence type="ECO:0000313" key="11">
    <source>
        <dbReference type="EMBL" id="ADO73762.1"/>
    </source>
</evidence>
<evidence type="ECO:0000259" key="10">
    <source>
        <dbReference type="PROSITE" id="PS50109"/>
    </source>
</evidence>
<dbReference type="InterPro" id="IPR004358">
    <property type="entry name" value="Sig_transdc_His_kin-like_C"/>
</dbReference>
<dbReference type="InterPro" id="IPR003594">
    <property type="entry name" value="HATPase_dom"/>
</dbReference>
<dbReference type="SUPFAM" id="SSF47384">
    <property type="entry name" value="Homodimeric domain of signal transducing histidine kinase"/>
    <property type="match status" value="1"/>
</dbReference>
<dbReference type="PANTHER" id="PTHR43065">
    <property type="entry name" value="SENSOR HISTIDINE KINASE"/>
    <property type="match status" value="1"/>
</dbReference>
<evidence type="ECO:0000256" key="3">
    <source>
        <dbReference type="ARBA" id="ARBA00022553"/>
    </source>
</evidence>
<dbReference type="SUPFAM" id="SSF55874">
    <property type="entry name" value="ATPase domain of HSP90 chaperone/DNA topoisomerase II/histidine kinase"/>
    <property type="match status" value="1"/>
</dbReference>
<dbReference type="Gene3D" id="1.10.287.130">
    <property type="match status" value="1"/>
</dbReference>
<dbReference type="Proteomes" id="UP000001351">
    <property type="component" value="Chromosome"/>
</dbReference>
<dbReference type="GO" id="GO:0005524">
    <property type="term" value="F:ATP binding"/>
    <property type="evidence" value="ECO:0007669"/>
    <property type="project" value="UniProtKB-KW"/>
</dbReference>
<evidence type="ECO:0000256" key="1">
    <source>
        <dbReference type="ARBA" id="ARBA00000085"/>
    </source>
</evidence>
<dbReference type="PANTHER" id="PTHR43065:SF10">
    <property type="entry name" value="PEROXIDE STRESS-ACTIVATED HISTIDINE KINASE MAK3"/>
    <property type="match status" value="1"/>
</dbReference>
<feature type="domain" description="Histidine kinase" evidence="10">
    <location>
        <begin position="371"/>
        <end position="582"/>
    </location>
</feature>
<dbReference type="PROSITE" id="PS50109">
    <property type="entry name" value="HIS_KIN"/>
    <property type="match status" value="1"/>
</dbReference>
<comment type="catalytic activity">
    <reaction evidence="1">
        <text>ATP + protein L-histidine = ADP + protein N-phospho-L-histidine.</text>
        <dbReference type="EC" id="2.7.13.3"/>
    </reaction>
</comment>
<evidence type="ECO:0000256" key="4">
    <source>
        <dbReference type="ARBA" id="ARBA00022679"/>
    </source>
</evidence>
<evidence type="ECO:0000256" key="8">
    <source>
        <dbReference type="ARBA" id="ARBA00023012"/>
    </source>
</evidence>
<evidence type="ECO:0000256" key="6">
    <source>
        <dbReference type="ARBA" id="ARBA00022777"/>
    </source>
</evidence>
<dbReference type="CDD" id="cd00082">
    <property type="entry name" value="HisKA"/>
    <property type="match status" value="1"/>
</dbReference>
<evidence type="ECO:0000313" key="12">
    <source>
        <dbReference type="Proteomes" id="UP000001351"/>
    </source>
</evidence>
<protein>
    <recommendedName>
        <fullName evidence="2">histidine kinase</fullName>
        <ecNumber evidence="2">2.7.13.3</ecNumber>
    </recommendedName>
</protein>
<dbReference type="CDD" id="cd00075">
    <property type="entry name" value="HATPase"/>
    <property type="match status" value="1"/>
</dbReference>
<keyword evidence="9" id="KW-0472">Membrane</keyword>
<evidence type="ECO:0000256" key="9">
    <source>
        <dbReference type="SAM" id="Phobius"/>
    </source>
</evidence>
<keyword evidence="9" id="KW-1133">Transmembrane helix</keyword>
<dbReference type="GO" id="GO:0000155">
    <property type="term" value="F:phosphorelay sensor kinase activity"/>
    <property type="evidence" value="ECO:0007669"/>
    <property type="project" value="InterPro"/>
</dbReference>